<keyword evidence="3" id="KW-1185">Reference proteome</keyword>
<protein>
    <recommendedName>
        <fullName evidence="1">Homing endonuclease LAGLIDADG domain-containing protein</fullName>
    </recommendedName>
</protein>
<dbReference type="InterPro" id="IPR004860">
    <property type="entry name" value="LAGLIDADG_dom"/>
</dbReference>
<dbReference type="RefSeq" id="XP_062727676.1">
    <property type="nucleotide sequence ID" value="NW_026946358.1"/>
</dbReference>
<geneLocation type="mitochondrion" evidence="2"/>
<dbReference type="InterPro" id="IPR027434">
    <property type="entry name" value="Homing_endonucl"/>
</dbReference>
<evidence type="ECO:0000313" key="2">
    <source>
        <dbReference type="EMBL" id="KAK4638700.1"/>
    </source>
</evidence>
<evidence type="ECO:0000313" key="3">
    <source>
        <dbReference type="Proteomes" id="UP001322138"/>
    </source>
</evidence>
<keyword evidence="2" id="KW-0496">Mitochondrion</keyword>
<accession>A0ABR0F4F5</accession>
<proteinExistence type="predicted"/>
<evidence type="ECO:0000259" key="1">
    <source>
        <dbReference type="Pfam" id="PF00961"/>
    </source>
</evidence>
<comment type="caution">
    <text evidence="2">The sequence shown here is derived from an EMBL/GenBank/DDBJ whole genome shotgun (WGS) entry which is preliminary data.</text>
</comment>
<gene>
    <name evidence="2" type="ORF">QC761_0114320</name>
</gene>
<dbReference type="Proteomes" id="UP001322138">
    <property type="component" value="Unassembled WGS sequence"/>
</dbReference>
<reference evidence="2 3" key="1">
    <citation type="journal article" date="2023" name="bioRxiv">
        <title>High-quality genome assemblies of four members of thePodospora anserinaspecies complex.</title>
        <authorList>
            <person name="Ament-Velasquez S.L."/>
            <person name="Vogan A.A."/>
            <person name="Wallerman O."/>
            <person name="Hartmann F."/>
            <person name="Gautier V."/>
            <person name="Silar P."/>
            <person name="Giraud T."/>
            <person name="Johannesson H."/>
        </authorList>
    </citation>
    <scope>NUCLEOTIDE SEQUENCE [LARGE SCALE GENOMIC DNA]</scope>
    <source>
        <strain evidence="2 3">CBS 112042</strain>
    </source>
</reference>
<sequence length="165" mass="19267">MVTSLKICENKMDNRGSKSTKLKVNVVKEQRVNGSWSAKSNLTNLRCTLTGFEKNRGINHGFNRQMSWSSRVKIPSKQFRLSSVVFIHGTSKLTSVNPGVWSGLIDGEGSFSIILVKNSTRKLGWRIEPKFQLGLHKKIMMYYYSYSFFFRWCRWYLFSSEWWVC</sequence>
<dbReference type="SUPFAM" id="SSF55608">
    <property type="entry name" value="Homing endonucleases"/>
    <property type="match status" value="1"/>
</dbReference>
<dbReference type="Gene3D" id="3.10.28.10">
    <property type="entry name" value="Homing endonucleases"/>
    <property type="match status" value="1"/>
</dbReference>
<feature type="domain" description="Homing endonuclease LAGLIDADG" evidence="1">
    <location>
        <begin position="101"/>
        <end position="140"/>
    </location>
</feature>
<dbReference type="GeneID" id="87892692"/>
<dbReference type="EMBL" id="JAFFGZ010000010">
    <property type="protein sequence ID" value="KAK4638700.1"/>
    <property type="molecule type" value="Genomic_DNA"/>
</dbReference>
<name>A0ABR0F4F5_9PEZI</name>
<organism evidence="2 3">
    <name type="scientific">Podospora bellae-mahoneyi</name>
    <dbReference type="NCBI Taxonomy" id="2093777"/>
    <lineage>
        <taxon>Eukaryota</taxon>
        <taxon>Fungi</taxon>
        <taxon>Dikarya</taxon>
        <taxon>Ascomycota</taxon>
        <taxon>Pezizomycotina</taxon>
        <taxon>Sordariomycetes</taxon>
        <taxon>Sordariomycetidae</taxon>
        <taxon>Sordariales</taxon>
        <taxon>Podosporaceae</taxon>
        <taxon>Podospora</taxon>
    </lineage>
</organism>
<dbReference type="Pfam" id="PF00961">
    <property type="entry name" value="LAGLIDADG_1"/>
    <property type="match status" value="1"/>
</dbReference>